<feature type="transmembrane region" description="Helical" evidence="6">
    <location>
        <begin position="343"/>
        <end position="367"/>
    </location>
</feature>
<comment type="caution">
    <text evidence="7">The sequence shown here is derived from an EMBL/GenBank/DDBJ whole genome shotgun (WGS) entry which is preliminary data.</text>
</comment>
<feature type="transmembrane region" description="Helical" evidence="6">
    <location>
        <begin position="20"/>
        <end position="41"/>
    </location>
</feature>
<dbReference type="RefSeq" id="WP_145229833.1">
    <property type="nucleotide sequence ID" value="NZ_VIVQ01000003.1"/>
</dbReference>
<feature type="transmembrane region" description="Helical" evidence="6">
    <location>
        <begin position="53"/>
        <end position="72"/>
    </location>
</feature>
<evidence type="ECO:0000256" key="5">
    <source>
        <dbReference type="ARBA" id="ARBA00023136"/>
    </source>
</evidence>
<dbReference type="Pfam" id="PF07690">
    <property type="entry name" value="MFS_1"/>
    <property type="match status" value="1"/>
</dbReference>
<evidence type="ECO:0000256" key="4">
    <source>
        <dbReference type="ARBA" id="ARBA00022989"/>
    </source>
</evidence>
<keyword evidence="2" id="KW-1003">Cell membrane</keyword>
<evidence type="ECO:0000256" key="3">
    <source>
        <dbReference type="ARBA" id="ARBA00022692"/>
    </source>
</evidence>
<comment type="subcellular location">
    <subcellularLocation>
        <location evidence="1">Cell membrane</location>
        <topology evidence="1">Multi-pass membrane protein</topology>
    </subcellularLocation>
</comment>
<dbReference type="CDD" id="cd06173">
    <property type="entry name" value="MFS_MefA_like"/>
    <property type="match status" value="1"/>
</dbReference>
<feature type="transmembrane region" description="Helical" evidence="6">
    <location>
        <begin position="79"/>
        <end position="98"/>
    </location>
</feature>
<dbReference type="EMBL" id="VIVQ01000003">
    <property type="protein sequence ID" value="TWE09288.1"/>
    <property type="molecule type" value="Genomic_DNA"/>
</dbReference>
<evidence type="ECO:0000256" key="1">
    <source>
        <dbReference type="ARBA" id="ARBA00004651"/>
    </source>
</evidence>
<dbReference type="AlphaFoldDB" id="A0A561E0W9"/>
<evidence type="ECO:0000313" key="8">
    <source>
        <dbReference type="Proteomes" id="UP000318297"/>
    </source>
</evidence>
<dbReference type="GO" id="GO:0022857">
    <property type="term" value="F:transmembrane transporter activity"/>
    <property type="evidence" value="ECO:0007669"/>
    <property type="project" value="InterPro"/>
</dbReference>
<dbReference type="PANTHER" id="PTHR23513:SF6">
    <property type="entry name" value="MAJOR FACILITATOR SUPERFAMILY ASSOCIATED DOMAIN-CONTAINING PROTEIN"/>
    <property type="match status" value="1"/>
</dbReference>
<protein>
    <submittedName>
        <fullName evidence="7">MFS transporter</fullName>
    </submittedName>
</protein>
<dbReference type="InterPro" id="IPR036259">
    <property type="entry name" value="MFS_trans_sf"/>
</dbReference>
<evidence type="ECO:0000313" key="7">
    <source>
        <dbReference type="EMBL" id="TWE09288.1"/>
    </source>
</evidence>
<sequence>MTTAPRTITRQDRRNARWYLTGLGLSLIGDSALSLVAGIWAKQLTGSSATAGLVMTCIYLPSLFGPVAGLVVDRVQRKRFIIAVNLVTAVAVGSLVLLQHRSQVWLLFVVMTCYGTSLVLVAPAETALFSHAFPDALRQRINGWRLGMQEIGRLVAPLVGAGLFTVLGGSAVASLDAFTFVVAAFATTRLRIPTEPPPPARRAWHTELNAGFRHIRDTPRLARIVLVAAVVLAVSGVGVAAQFSMVSALHRHPAYLGVFSALLGAGSIIASLTSAKVIARIGLEHLVALGLLAFAVGTLLRTTGQLAFAWAGSFVLGFALPWVFLACLNAAQELTPSNLQGRVAAAVTFLLFGPQAPTQALGSILIAHLDYQEIYIASAVIAAVLIPISMHCSPVDPPTAA</sequence>
<dbReference type="Gene3D" id="1.20.1250.20">
    <property type="entry name" value="MFS general substrate transporter like domains"/>
    <property type="match status" value="1"/>
</dbReference>
<keyword evidence="8" id="KW-1185">Reference proteome</keyword>
<feature type="transmembrane region" description="Helical" evidence="6">
    <location>
        <begin position="104"/>
        <end position="133"/>
    </location>
</feature>
<gene>
    <name evidence="7" type="ORF">BKA23_2988</name>
</gene>
<dbReference type="SUPFAM" id="SSF103473">
    <property type="entry name" value="MFS general substrate transporter"/>
    <property type="match status" value="1"/>
</dbReference>
<feature type="transmembrane region" description="Helical" evidence="6">
    <location>
        <begin position="154"/>
        <end position="186"/>
    </location>
</feature>
<keyword evidence="5 6" id="KW-0472">Membrane</keyword>
<feature type="transmembrane region" description="Helical" evidence="6">
    <location>
        <begin position="374"/>
        <end position="390"/>
    </location>
</feature>
<organism evidence="7 8">
    <name type="scientific">Rudaeicoccus suwonensis</name>
    <dbReference type="NCBI Taxonomy" id="657409"/>
    <lineage>
        <taxon>Bacteria</taxon>
        <taxon>Bacillati</taxon>
        <taxon>Actinomycetota</taxon>
        <taxon>Actinomycetes</taxon>
        <taxon>Micrococcales</taxon>
        <taxon>Dermacoccaceae</taxon>
        <taxon>Rudaeicoccus</taxon>
    </lineage>
</organism>
<dbReference type="OrthoDB" id="3460055at2"/>
<keyword evidence="3 6" id="KW-0812">Transmembrane</keyword>
<dbReference type="GO" id="GO:0005886">
    <property type="term" value="C:plasma membrane"/>
    <property type="evidence" value="ECO:0007669"/>
    <property type="project" value="UniProtKB-SubCell"/>
</dbReference>
<dbReference type="PANTHER" id="PTHR23513">
    <property type="entry name" value="INTEGRAL MEMBRANE EFFLUX PROTEIN-RELATED"/>
    <property type="match status" value="1"/>
</dbReference>
<dbReference type="InterPro" id="IPR011701">
    <property type="entry name" value="MFS"/>
</dbReference>
<feature type="transmembrane region" description="Helical" evidence="6">
    <location>
        <begin position="253"/>
        <end position="272"/>
    </location>
</feature>
<dbReference type="Proteomes" id="UP000318297">
    <property type="component" value="Unassembled WGS sequence"/>
</dbReference>
<accession>A0A561E0W9</accession>
<name>A0A561E0W9_9MICO</name>
<feature type="transmembrane region" description="Helical" evidence="6">
    <location>
        <begin position="221"/>
        <end position="241"/>
    </location>
</feature>
<evidence type="ECO:0000256" key="6">
    <source>
        <dbReference type="SAM" id="Phobius"/>
    </source>
</evidence>
<keyword evidence="4 6" id="KW-1133">Transmembrane helix</keyword>
<reference evidence="7 8" key="1">
    <citation type="submission" date="2019-06" db="EMBL/GenBank/DDBJ databases">
        <title>Sequencing the genomes of 1000 actinobacteria strains.</title>
        <authorList>
            <person name="Klenk H.-P."/>
        </authorList>
    </citation>
    <scope>NUCLEOTIDE SEQUENCE [LARGE SCALE GENOMIC DNA]</scope>
    <source>
        <strain evidence="7 8">DSM 19560</strain>
    </source>
</reference>
<feature type="transmembrane region" description="Helical" evidence="6">
    <location>
        <begin position="307"/>
        <end position="331"/>
    </location>
</feature>
<evidence type="ECO:0000256" key="2">
    <source>
        <dbReference type="ARBA" id="ARBA00022475"/>
    </source>
</evidence>
<feature type="transmembrane region" description="Helical" evidence="6">
    <location>
        <begin position="278"/>
        <end position="300"/>
    </location>
</feature>
<proteinExistence type="predicted"/>